<protein>
    <recommendedName>
        <fullName evidence="4">KOW domain-containing protein</fullName>
    </recommendedName>
</protein>
<dbReference type="InterPro" id="IPR005825">
    <property type="entry name" value="Ribosomal_uL24_CS"/>
</dbReference>
<dbReference type="SMART" id="SM00739">
    <property type="entry name" value="KOW"/>
    <property type="match status" value="1"/>
</dbReference>
<reference evidence="5 6" key="1">
    <citation type="submission" date="2014-04" db="EMBL/GenBank/DDBJ databases">
        <authorList>
            <consortium name="DOE Joint Genome Institute"/>
            <person name="Kuo A."/>
            <person name="Girlanda M."/>
            <person name="Perotto S."/>
            <person name="Kohler A."/>
            <person name="Nagy L.G."/>
            <person name="Floudas D."/>
            <person name="Copeland A."/>
            <person name="Barry K.W."/>
            <person name="Cichocki N."/>
            <person name="Veneault-Fourrey C."/>
            <person name="LaButti K."/>
            <person name="Lindquist E.A."/>
            <person name="Lipzen A."/>
            <person name="Lundell T."/>
            <person name="Morin E."/>
            <person name="Murat C."/>
            <person name="Sun H."/>
            <person name="Tunlid A."/>
            <person name="Henrissat B."/>
            <person name="Grigoriev I.V."/>
            <person name="Hibbett D.S."/>
            <person name="Martin F."/>
            <person name="Nordberg H.P."/>
            <person name="Cantor M.N."/>
            <person name="Hua S.X."/>
        </authorList>
    </citation>
    <scope>NUCLEOTIDE SEQUENCE [LARGE SCALE GENOMIC DNA]</scope>
    <source>
        <strain evidence="5 6">MUT 4182</strain>
    </source>
</reference>
<dbReference type="InterPro" id="IPR005824">
    <property type="entry name" value="KOW"/>
</dbReference>
<reference evidence="6" key="2">
    <citation type="submission" date="2015-01" db="EMBL/GenBank/DDBJ databases">
        <title>Evolutionary Origins and Diversification of the Mycorrhizal Mutualists.</title>
        <authorList>
            <consortium name="DOE Joint Genome Institute"/>
            <consortium name="Mycorrhizal Genomics Consortium"/>
            <person name="Kohler A."/>
            <person name="Kuo A."/>
            <person name="Nagy L.G."/>
            <person name="Floudas D."/>
            <person name="Copeland A."/>
            <person name="Barry K.W."/>
            <person name="Cichocki N."/>
            <person name="Veneault-Fourrey C."/>
            <person name="LaButti K."/>
            <person name="Lindquist E.A."/>
            <person name="Lipzen A."/>
            <person name="Lundell T."/>
            <person name="Morin E."/>
            <person name="Murat C."/>
            <person name="Riley R."/>
            <person name="Ohm R."/>
            <person name="Sun H."/>
            <person name="Tunlid A."/>
            <person name="Henrissat B."/>
            <person name="Grigoriev I.V."/>
            <person name="Hibbett D.S."/>
            <person name="Martin F."/>
        </authorList>
    </citation>
    <scope>NUCLEOTIDE SEQUENCE [LARGE SCALE GENOMIC DNA]</scope>
    <source>
        <strain evidence="6">MUT 4182</strain>
    </source>
</reference>
<dbReference type="FunFam" id="2.30.30.30:FF:000009">
    <property type="entry name" value="60S ribosomal protein L26"/>
    <property type="match status" value="1"/>
</dbReference>
<accession>A0A0C3PW21</accession>
<evidence type="ECO:0000256" key="2">
    <source>
        <dbReference type="ARBA" id="ARBA00022980"/>
    </source>
</evidence>
<evidence type="ECO:0000259" key="4">
    <source>
        <dbReference type="SMART" id="SM00739"/>
    </source>
</evidence>
<dbReference type="GO" id="GO:0003723">
    <property type="term" value="F:RNA binding"/>
    <property type="evidence" value="ECO:0007669"/>
    <property type="project" value="InterPro"/>
</dbReference>
<proteinExistence type="inferred from homology"/>
<organism evidence="5 6">
    <name type="scientific">Tulasnella calospora MUT 4182</name>
    <dbReference type="NCBI Taxonomy" id="1051891"/>
    <lineage>
        <taxon>Eukaryota</taxon>
        <taxon>Fungi</taxon>
        <taxon>Dikarya</taxon>
        <taxon>Basidiomycota</taxon>
        <taxon>Agaricomycotina</taxon>
        <taxon>Agaricomycetes</taxon>
        <taxon>Cantharellales</taxon>
        <taxon>Tulasnellaceae</taxon>
        <taxon>Tulasnella</taxon>
    </lineage>
</organism>
<keyword evidence="2" id="KW-0689">Ribosomal protein</keyword>
<dbReference type="PANTHER" id="PTHR11143">
    <property type="entry name" value="60S RIBOSOMAL PROTEIN L26 FAMILY MEMBER"/>
    <property type="match status" value="1"/>
</dbReference>
<dbReference type="GO" id="GO:0006412">
    <property type="term" value="P:translation"/>
    <property type="evidence" value="ECO:0007669"/>
    <property type="project" value="InterPro"/>
</dbReference>
<dbReference type="InterPro" id="IPR014722">
    <property type="entry name" value="Rib_uL2_dom2"/>
</dbReference>
<dbReference type="EMBL" id="KN823236">
    <property type="protein sequence ID" value="KIO19185.1"/>
    <property type="molecule type" value="Genomic_DNA"/>
</dbReference>
<keyword evidence="3" id="KW-0687">Ribonucleoprotein</keyword>
<sequence>MKYNKDVTSSRRKNRKTHLTAPSHARRLVMTAPLSKDLKGKHDCMTLPIRKDDEVQIIRGAHKGAEGKVVAVRRKKWVVHIDRVTRDKVNGATVHIGVHPSNVVITTIKMDKDRKNMIERRAKGWRAHKASKEESKDS</sequence>
<dbReference type="InterPro" id="IPR008991">
    <property type="entry name" value="Translation_prot_SH3-like_sf"/>
</dbReference>
<dbReference type="GO" id="GO:0003735">
    <property type="term" value="F:structural constituent of ribosome"/>
    <property type="evidence" value="ECO:0007669"/>
    <property type="project" value="InterPro"/>
</dbReference>
<comment type="similarity">
    <text evidence="1">Belongs to the universal ribosomal protein uL24 family.</text>
</comment>
<dbReference type="AlphaFoldDB" id="A0A0C3PW21"/>
<evidence type="ECO:0000313" key="6">
    <source>
        <dbReference type="Proteomes" id="UP000054248"/>
    </source>
</evidence>
<feature type="domain" description="KOW" evidence="4">
    <location>
        <begin position="48"/>
        <end position="75"/>
    </location>
</feature>
<evidence type="ECO:0000256" key="1">
    <source>
        <dbReference type="ARBA" id="ARBA00010618"/>
    </source>
</evidence>
<evidence type="ECO:0000256" key="3">
    <source>
        <dbReference type="ARBA" id="ARBA00023274"/>
    </source>
</evidence>
<dbReference type="InterPro" id="IPR005756">
    <property type="entry name" value="Ribosomal_uL24_euk/arc"/>
</dbReference>
<dbReference type="Pfam" id="PF00467">
    <property type="entry name" value="KOW"/>
    <property type="match status" value="1"/>
</dbReference>
<dbReference type="Proteomes" id="UP000054248">
    <property type="component" value="Unassembled WGS sequence"/>
</dbReference>
<dbReference type="NCBIfam" id="TIGR01080">
    <property type="entry name" value="rplX_A_E"/>
    <property type="match status" value="1"/>
</dbReference>
<dbReference type="Pfam" id="PF16906">
    <property type="entry name" value="Ribosomal_L26"/>
    <property type="match status" value="1"/>
</dbReference>
<keyword evidence="6" id="KW-1185">Reference proteome</keyword>
<dbReference type="OrthoDB" id="1688503at2759"/>
<evidence type="ECO:0000313" key="5">
    <source>
        <dbReference type="EMBL" id="KIO19185.1"/>
    </source>
</evidence>
<dbReference type="CDD" id="cd06089">
    <property type="entry name" value="KOW_RPL26"/>
    <property type="match status" value="1"/>
</dbReference>
<dbReference type="PROSITE" id="PS01108">
    <property type="entry name" value="RIBOSOMAL_L24"/>
    <property type="match status" value="1"/>
</dbReference>
<dbReference type="InterPro" id="IPR041988">
    <property type="entry name" value="Ribosomal_uL24_KOW"/>
</dbReference>
<dbReference type="SUPFAM" id="SSF50104">
    <property type="entry name" value="Translation proteins SH3-like domain"/>
    <property type="match status" value="1"/>
</dbReference>
<dbReference type="Gene3D" id="2.30.30.30">
    <property type="match status" value="1"/>
</dbReference>
<gene>
    <name evidence="5" type="ORF">M407DRAFT_149899</name>
</gene>
<dbReference type="STRING" id="1051891.A0A0C3PW21"/>
<name>A0A0C3PW21_9AGAM</name>
<dbReference type="GO" id="GO:0015934">
    <property type="term" value="C:large ribosomal subunit"/>
    <property type="evidence" value="ECO:0007669"/>
    <property type="project" value="InterPro"/>
</dbReference>
<dbReference type="HOGENOM" id="CLU_093240_0_1_1"/>